<dbReference type="InterPro" id="IPR054210">
    <property type="entry name" value="DUF6917"/>
</dbReference>
<gene>
    <name evidence="2" type="ORF">HGI30_05270</name>
</gene>
<sequence length="136" mass="14943">MKLADKRVVRGRFVKLLHHKRTDRGMRLMEERTRCIRQGDIHELVTTTQASAVAGDAIDRVGFLGFAEFEAGGVVQRGDRVVAGGRVLGEVLGFDECHFPNHYNILIAAAELLASGDVGLEVEQAVRFEPGEEIGD</sequence>
<evidence type="ECO:0000313" key="3">
    <source>
        <dbReference type="Proteomes" id="UP000502136"/>
    </source>
</evidence>
<dbReference type="KEGG" id="palr:HGI30_05270"/>
<feature type="domain" description="DUF6917" evidence="1">
    <location>
        <begin position="5"/>
        <end position="129"/>
    </location>
</feature>
<evidence type="ECO:0000259" key="1">
    <source>
        <dbReference type="Pfam" id="PF21891"/>
    </source>
</evidence>
<accession>A0A6H2GUE2</accession>
<evidence type="ECO:0000313" key="2">
    <source>
        <dbReference type="EMBL" id="QJC51030.1"/>
    </source>
</evidence>
<protein>
    <recommendedName>
        <fullName evidence="1">DUF6917 domain-containing protein</fullName>
    </recommendedName>
</protein>
<dbReference type="EMBL" id="CP051428">
    <property type="protein sequence ID" value="QJC51030.1"/>
    <property type="molecule type" value="Genomic_DNA"/>
</dbReference>
<proteinExistence type="predicted"/>
<dbReference type="Proteomes" id="UP000502136">
    <property type="component" value="Chromosome"/>
</dbReference>
<dbReference type="RefSeq" id="WP_168906685.1">
    <property type="nucleotide sequence ID" value="NZ_CP051428.1"/>
</dbReference>
<name>A0A6H2GUE2_9BACL</name>
<dbReference type="Pfam" id="PF21891">
    <property type="entry name" value="DUF6917"/>
    <property type="match status" value="1"/>
</dbReference>
<organism evidence="2 3">
    <name type="scientific">Paenibacillus albicereus</name>
    <dbReference type="NCBI Taxonomy" id="2726185"/>
    <lineage>
        <taxon>Bacteria</taxon>
        <taxon>Bacillati</taxon>
        <taxon>Bacillota</taxon>
        <taxon>Bacilli</taxon>
        <taxon>Bacillales</taxon>
        <taxon>Paenibacillaceae</taxon>
        <taxon>Paenibacillus</taxon>
    </lineage>
</organism>
<dbReference type="AlphaFoldDB" id="A0A6H2GUE2"/>
<keyword evidence="3" id="KW-1185">Reference proteome</keyword>
<reference evidence="2 3" key="1">
    <citation type="submission" date="2020-04" db="EMBL/GenBank/DDBJ databases">
        <title>Novel Paenibacillus strain UniB2 isolated from commercial digestive syrup.</title>
        <authorList>
            <person name="Thorat V."/>
            <person name="Kirdat K."/>
            <person name="Tiwarekar B."/>
            <person name="Yadav A."/>
        </authorList>
    </citation>
    <scope>NUCLEOTIDE SEQUENCE [LARGE SCALE GENOMIC DNA]</scope>
    <source>
        <strain evidence="2 3">UniB2</strain>
    </source>
</reference>